<dbReference type="SUPFAM" id="SSF51735">
    <property type="entry name" value="NAD(P)-binding Rossmann-fold domains"/>
    <property type="match status" value="1"/>
</dbReference>
<dbReference type="PANTHER" id="PTHR43975">
    <property type="entry name" value="ZGC:101858"/>
    <property type="match status" value="1"/>
</dbReference>
<evidence type="ECO:0000313" key="1">
    <source>
        <dbReference type="EMBL" id="RWS27342.1"/>
    </source>
</evidence>
<keyword evidence="2" id="KW-1185">Reference proteome</keyword>
<dbReference type="VEuPathDB" id="VectorBase:LDEU004698"/>
<dbReference type="STRING" id="299467.A0A443SIN0"/>
<dbReference type="InterPro" id="IPR036291">
    <property type="entry name" value="NAD(P)-bd_dom_sf"/>
</dbReference>
<dbReference type="InterPro" id="IPR002347">
    <property type="entry name" value="SDR_fam"/>
</dbReference>
<proteinExistence type="predicted"/>
<dbReference type="AlphaFoldDB" id="A0A443SIN0"/>
<dbReference type="Proteomes" id="UP000288716">
    <property type="component" value="Unassembled WGS sequence"/>
</dbReference>
<dbReference type="FunFam" id="3.40.50.720:FF:000084">
    <property type="entry name" value="Short-chain dehydrogenase reductase"/>
    <property type="match status" value="1"/>
</dbReference>
<organism evidence="1 2">
    <name type="scientific">Leptotrombidium deliense</name>
    <dbReference type="NCBI Taxonomy" id="299467"/>
    <lineage>
        <taxon>Eukaryota</taxon>
        <taxon>Metazoa</taxon>
        <taxon>Ecdysozoa</taxon>
        <taxon>Arthropoda</taxon>
        <taxon>Chelicerata</taxon>
        <taxon>Arachnida</taxon>
        <taxon>Acari</taxon>
        <taxon>Acariformes</taxon>
        <taxon>Trombidiformes</taxon>
        <taxon>Prostigmata</taxon>
        <taxon>Anystina</taxon>
        <taxon>Parasitengona</taxon>
        <taxon>Trombiculoidea</taxon>
        <taxon>Trombiculidae</taxon>
        <taxon>Leptotrombidium</taxon>
    </lineage>
</organism>
<sequence>MEFDGKVVIVTGSTSGNGEHTAIKFAENGAKVVITGRNEQRMQNVVKRCDEVSPKGYKAFGVIADITKEEDCERLINSTVEHYGKLDILVNNAGCAPFGPLEDPKLLSYLDETINVNIRPTVRLSLLAIPHLVATKGNIVNMSSFGAKKPAASMLPLCTTDAAREMITRVMALELGQKGVRVNCVRPGFIKTPVYEAYGFSFEELMKSVKQPLQKLGSPLDVAHCILFLASEKSSFITGSCLTTDGGILNV</sequence>
<dbReference type="PRINTS" id="PR00081">
    <property type="entry name" value="GDHRDH"/>
</dbReference>
<dbReference type="PANTHER" id="PTHR43975:SF2">
    <property type="entry name" value="EG:BACR7A4.14 PROTEIN-RELATED"/>
    <property type="match status" value="1"/>
</dbReference>
<comment type="caution">
    <text evidence="1">The sequence shown here is derived from an EMBL/GenBank/DDBJ whole genome shotgun (WGS) entry which is preliminary data.</text>
</comment>
<protein>
    <submittedName>
        <fullName evidence="1">L-xylulose reductase-like protein</fullName>
    </submittedName>
</protein>
<dbReference type="OrthoDB" id="6512284at2759"/>
<evidence type="ECO:0000313" key="2">
    <source>
        <dbReference type="Proteomes" id="UP000288716"/>
    </source>
</evidence>
<dbReference type="EMBL" id="NCKV01002090">
    <property type="protein sequence ID" value="RWS27342.1"/>
    <property type="molecule type" value="Genomic_DNA"/>
</dbReference>
<dbReference type="Gene3D" id="3.40.50.720">
    <property type="entry name" value="NAD(P)-binding Rossmann-like Domain"/>
    <property type="match status" value="1"/>
</dbReference>
<accession>A0A443SIN0</accession>
<gene>
    <name evidence="1" type="ORF">B4U80_04519</name>
</gene>
<dbReference type="Pfam" id="PF13561">
    <property type="entry name" value="adh_short_C2"/>
    <property type="match status" value="1"/>
</dbReference>
<name>A0A443SIN0_9ACAR</name>
<reference evidence="1 2" key="1">
    <citation type="journal article" date="2018" name="Gigascience">
        <title>Genomes of trombidid mites reveal novel predicted allergens and laterally-transferred genes associated with secondary metabolism.</title>
        <authorList>
            <person name="Dong X."/>
            <person name="Chaisiri K."/>
            <person name="Xia D."/>
            <person name="Armstrong S.D."/>
            <person name="Fang Y."/>
            <person name="Donnelly M.J."/>
            <person name="Kadowaki T."/>
            <person name="McGarry J.W."/>
            <person name="Darby A.C."/>
            <person name="Makepeace B.L."/>
        </authorList>
    </citation>
    <scope>NUCLEOTIDE SEQUENCE [LARGE SCALE GENOMIC DNA]</scope>
    <source>
        <strain evidence="1">UoL-UT</strain>
    </source>
</reference>